<evidence type="ECO:0000256" key="12">
    <source>
        <dbReference type="ARBA" id="ARBA00052401"/>
    </source>
</evidence>
<feature type="binding site" evidence="14">
    <location>
        <begin position="50"/>
        <end position="52"/>
    </location>
    <ligand>
        <name>substrate</name>
    </ligand>
</feature>
<comment type="subcellular location">
    <subcellularLocation>
        <location evidence="3 13">Cytoplasm</location>
    </subcellularLocation>
</comment>
<accession>A0AAE8VVV0</accession>
<dbReference type="InterPro" id="IPR000836">
    <property type="entry name" value="PRTase_dom"/>
</dbReference>
<feature type="binding site" evidence="14">
    <location>
        <begin position="250"/>
        <end position="251"/>
    </location>
    <ligand>
        <name>substrate</name>
    </ligand>
</feature>
<dbReference type="GO" id="GO:0006168">
    <property type="term" value="P:adenine salvage"/>
    <property type="evidence" value="ECO:0007669"/>
    <property type="project" value="InterPro"/>
</dbReference>
<keyword evidence="8 13" id="KW-0328">Glycosyltransferase</keyword>
<dbReference type="Proteomes" id="UP000318720">
    <property type="component" value="Unassembled WGS sequence"/>
</dbReference>
<dbReference type="InterPro" id="IPR000649">
    <property type="entry name" value="IF-2B-related"/>
</dbReference>
<gene>
    <name evidence="14 17" type="primary">mtnA</name>
    <name evidence="13" type="synonym">apt</name>
    <name evidence="17" type="ORF">Sipo8835_36115</name>
</gene>
<evidence type="ECO:0000256" key="6">
    <source>
        <dbReference type="ARBA" id="ARBA00011738"/>
    </source>
</evidence>
<comment type="subunit">
    <text evidence="6 13">Homodimer.</text>
</comment>
<dbReference type="FunFam" id="3.40.50.10470:FF:000006">
    <property type="entry name" value="Methylthioribose-1-phosphate isomerase"/>
    <property type="match status" value="1"/>
</dbReference>
<comment type="catalytic activity">
    <reaction evidence="1 13">
        <text>AMP + diphosphate = 5-phospho-alpha-D-ribose 1-diphosphate + adenine</text>
        <dbReference type="Rhea" id="RHEA:16609"/>
        <dbReference type="ChEBI" id="CHEBI:16708"/>
        <dbReference type="ChEBI" id="CHEBI:33019"/>
        <dbReference type="ChEBI" id="CHEBI:58017"/>
        <dbReference type="ChEBI" id="CHEBI:456215"/>
        <dbReference type="EC" id="2.4.2.7"/>
    </reaction>
</comment>
<keyword evidence="9 13" id="KW-0808">Transferase</keyword>
<dbReference type="PANTHER" id="PTHR43475">
    <property type="entry name" value="METHYLTHIORIBOSE-1-PHOSPHATE ISOMERASE"/>
    <property type="match status" value="1"/>
</dbReference>
<dbReference type="Gene3D" id="3.40.50.10470">
    <property type="entry name" value="Translation initiation factor eif-2b, domain 2"/>
    <property type="match status" value="1"/>
</dbReference>
<organism evidence="17 18">
    <name type="scientific">Streptomyces ipomoeae</name>
    <dbReference type="NCBI Taxonomy" id="103232"/>
    <lineage>
        <taxon>Bacteria</taxon>
        <taxon>Bacillati</taxon>
        <taxon>Actinomycetota</taxon>
        <taxon>Actinomycetes</taxon>
        <taxon>Kitasatosporales</taxon>
        <taxon>Streptomycetaceae</taxon>
        <taxon>Streptomyces</taxon>
    </lineage>
</organism>
<dbReference type="NCBIfam" id="NF004326">
    <property type="entry name" value="PRK05720.1"/>
    <property type="match status" value="1"/>
</dbReference>
<keyword evidence="10 13" id="KW-0660">Purine salvage</keyword>
<dbReference type="SUPFAM" id="SSF100950">
    <property type="entry name" value="NagB/RpiA/CoA transferase-like"/>
    <property type="match status" value="1"/>
</dbReference>
<dbReference type="NCBIfam" id="NF002636">
    <property type="entry name" value="PRK02304.1-5"/>
    <property type="match status" value="1"/>
</dbReference>
<dbReference type="InterPro" id="IPR029057">
    <property type="entry name" value="PRTase-like"/>
</dbReference>
<dbReference type="SUPFAM" id="SSF53271">
    <property type="entry name" value="PRTase-like"/>
    <property type="match status" value="1"/>
</dbReference>
<evidence type="ECO:0000313" key="18">
    <source>
        <dbReference type="Proteomes" id="UP000318720"/>
    </source>
</evidence>
<dbReference type="HAMAP" id="MF_01678">
    <property type="entry name" value="Salvage_MtnA"/>
    <property type="match status" value="1"/>
</dbReference>
<name>A0AAE8VVV0_9ACTN</name>
<evidence type="ECO:0000256" key="11">
    <source>
        <dbReference type="ARBA" id="ARBA00023235"/>
    </source>
</evidence>
<feature type="binding site" evidence="14">
    <location>
        <position position="199"/>
    </location>
    <ligand>
        <name>substrate</name>
    </ligand>
</feature>
<feature type="region of interest" description="Disordered" evidence="15">
    <location>
        <begin position="334"/>
        <end position="355"/>
    </location>
</feature>
<dbReference type="InterPro" id="IPR027363">
    <property type="entry name" value="M1Pi_N"/>
</dbReference>
<evidence type="ECO:0000256" key="5">
    <source>
        <dbReference type="ARBA" id="ARBA00008391"/>
    </source>
</evidence>
<evidence type="ECO:0000256" key="3">
    <source>
        <dbReference type="ARBA" id="ARBA00004496"/>
    </source>
</evidence>
<sequence>MTASVPESSLTWDDGVVVAIDQRALPHEYRLLRLETVGQLIEAIKDLAVRGAPAIGLAGALGVALSAHLHRSGVGGTGLDEQAVRDDAARLAEARPTAVNLAWGVRRALARIGSGPEAVLAEALAMLEEDAAVNRAAVRHAADLVETLAPNRRLRILTHCNTGRLATAAVGTALGTILELARRGRIEEVLVDETRPLLQGARLTAWELGEASVPYRLCVDSAAAALMSRGMVDLVLVGADRIAANGDTANKIGTYGLAVAAARHGIPFVVVAPESTWDRDLPDGSGIVVEDRGPGEVTGFAGVTVAPVGAAVHNPAFDVTPAELITALVSERGATRPGPALSPGRSDTGRSSDPQPTEIAALLTQFSDYPAPGVLFRDLAGLYAAPGMLARLAARVAREFDGCFDRVLAVESRGFVLGAALAASTGLPLTLARKPGKLPGPVYEAGYELEYGHDRLELQKGALAPDERVLCVDDVLATGGTLAATARLVALSGARVAGLVALVGLEGLGGAQRLSDHRLLTLCEVPA</sequence>
<dbReference type="GO" id="GO:0044209">
    <property type="term" value="P:AMP salvage"/>
    <property type="evidence" value="ECO:0007669"/>
    <property type="project" value="UniProtKB-UniRule"/>
</dbReference>
<comment type="similarity">
    <text evidence="5 13">Belongs to the purine/pyrimidine phosphoribosyltransferase family.</text>
</comment>
<dbReference type="InterPro" id="IPR005251">
    <property type="entry name" value="IF-M1Pi"/>
</dbReference>
<dbReference type="GO" id="GO:0006166">
    <property type="term" value="P:purine ribonucleoside salvage"/>
    <property type="evidence" value="ECO:0007669"/>
    <property type="project" value="UniProtKB-KW"/>
</dbReference>
<feature type="active site" description="Proton donor" evidence="14">
    <location>
        <position position="240"/>
    </location>
</feature>
<keyword evidence="7 13" id="KW-0963">Cytoplasm</keyword>
<evidence type="ECO:0000256" key="15">
    <source>
        <dbReference type="SAM" id="MobiDB-lite"/>
    </source>
</evidence>
<dbReference type="EC" id="2.4.2.7" evidence="13"/>
<dbReference type="EMBL" id="SPAZ01000286">
    <property type="protein sequence ID" value="TQE22150.1"/>
    <property type="molecule type" value="Genomic_DNA"/>
</dbReference>
<comment type="pathway">
    <text evidence="14">Amino-acid biosynthesis; L-methionine biosynthesis via salvage pathway; L-methionine from S-methyl-5-thio-alpha-D-ribose 1-phosphate: step 1/6.</text>
</comment>
<dbReference type="GO" id="GO:0005737">
    <property type="term" value="C:cytoplasm"/>
    <property type="evidence" value="ECO:0007669"/>
    <property type="project" value="UniProtKB-SubCell"/>
</dbReference>
<dbReference type="Pfam" id="PF00156">
    <property type="entry name" value="Pribosyltran"/>
    <property type="match status" value="1"/>
</dbReference>
<keyword evidence="14" id="KW-0486">Methionine biosynthesis</keyword>
<feature type="site" description="Transition state stabilizer" evidence="14">
    <location>
        <position position="160"/>
    </location>
</feature>
<comment type="similarity">
    <text evidence="14">Belongs to the EIF-2B alpha/beta/delta subunits family. MtnA subfamily.</text>
</comment>
<dbReference type="RefSeq" id="WP_009304936.1">
    <property type="nucleotide sequence ID" value="NZ_JARAVA010000212.1"/>
</dbReference>
<evidence type="ECO:0000256" key="10">
    <source>
        <dbReference type="ARBA" id="ARBA00022726"/>
    </source>
</evidence>
<evidence type="ECO:0000256" key="4">
    <source>
        <dbReference type="ARBA" id="ARBA00004659"/>
    </source>
</evidence>
<protein>
    <recommendedName>
        <fullName evidence="13 14">Multifunctional fusion protein</fullName>
    </recommendedName>
    <domain>
        <recommendedName>
            <fullName evidence="14">Methylthioribose-1-phosphate isomerase</fullName>
            <shortName evidence="14">M1Pi</shortName>
            <shortName evidence="14">MTR-1-P isomerase</shortName>
            <ecNumber evidence="14">5.3.1.23</ecNumber>
        </recommendedName>
        <alternativeName>
            <fullName evidence="14">S-methyl-5-thioribose-1-phosphate isomerase</fullName>
        </alternativeName>
    </domain>
    <domain>
        <recommendedName>
            <fullName evidence="13">Adenine phosphoribosyltransferase</fullName>
            <shortName evidence="13">APRT</shortName>
            <ecNumber evidence="13">2.4.2.7</ecNumber>
        </recommendedName>
    </domain>
</protein>
<evidence type="ECO:0000256" key="2">
    <source>
        <dbReference type="ARBA" id="ARBA00003968"/>
    </source>
</evidence>
<feature type="domain" description="Phosphoribosyltransferase" evidence="16">
    <location>
        <begin position="389"/>
        <end position="503"/>
    </location>
</feature>
<dbReference type="HAMAP" id="MF_00004">
    <property type="entry name" value="Aden_phosphoribosyltr"/>
    <property type="match status" value="1"/>
</dbReference>
<feature type="binding site" evidence="14">
    <location>
        <position position="95"/>
    </location>
    <ligand>
        <name>substrate</name>
    </ligand>
</feature>
<comment type="caution">
    <text evidence="17">The sequence shown here is derived from an EMBL/GenBank/DDBJ whole genome shotgun (WGS) entry which is preliminary data.</text>
</comment>
<comment type="pathway">
    <text evidence="4 13">Purine metabolism; AMP biosynthesis via salvage pathway; AMP from adenine: step 1/1.</text>
</comment>
<comment type="function">
    <text evidence="14">Catalyzes the interconversion of methylthioribose-1-phosphate (MTR-1-P) into methylthioribulose-1-phosphate (MTRu-1-P).</text>
</comment>
<evidence type="ECO:0000256" key="13">
    <source>
        <dbReference type="HAMAP-Rule" id="MF_00004"/>
    </source>
</evidence>
<dbReference type="CDD" id="cd06223">
    <property type="entry name" value="PRTases_typeI"/>
    <property type="match status" value="1"/>
</dbReference>
<dbReference type="NCBIfam" id="TIGR00512">
    <property type="entry name" value="salvage_mtnA"/>
    <property type="match status" value="1"/>
</dbReference>
<evidence type="ECO:0000256" key="1">
    <source>
        <dbReference type="ARBA" id="ARBA00000868"/>
    </source>
</evidence>
<dbReference type="InterPro" id="IPR005764">
    <property type="entry name" value="Ade_phspho_trans"/>
</dbReference>
<dbReference type="GO" id="GO:0046523">
    <property type="term" value="F:S-methyl-5-thioribose-1-phosphate isomerase activity"/>
    <property type="evidence" value="ECO:0007669"/>
    <property type="project" value="UniProtKB-UniRule"/>
</dbReference>
<evidence type="ECO:0000256" key="14">
    <source>
        <dbReference type="HAMAP-Rule" id="MF_01678"/>
    </source>
</evidence>
<evidence type="ECO:0000256" key="7">
    <source>
        <dbReference type="ARBA" id="ARBA00022490"/>
    </source>
</evidence>
<dbReference type="InterPro" id="IPR037171">
    <property type="entry name" value="NagB/RpiA_transferase-like"/>
</dbReference>
<dbReference type="GO" id="GO:0019509">
    <property type="term" value="P:L-methionine salvage from methylthioadenosine"/>
    <property type="evidence" value="ECO:0007669"/>
    <property type="project" value="UniProtKB-UniRule"/>
</dbReference>
<reference evidence="17 18" key="1">
    <citation type="submission" date="2019-03" db="EMBL/GenBank/DDBJ databases">
        <title>Comparative genomic analyses of the sweetpotato soil rot pathogen, Streptomyces ipomoeae.</title>
        <authorList>
            <person name="Ruschel Soares N."/>
            <person name="Badger J.H."/>
            <person name="Huguet-Tapia J.C."/>
            <person name="Clark C.A."/>
            <person name="Pettis G.S."/>
        </authorList>
    </citation>
    <scope>NUCLEOTIDE SEQUENCE [LARGE SCALE GENOMIC DNA]</scope>
    <source>
        <strain evidence="17 18">88-35</strain>
    </source>
</reference>
<dbReference type="NCBIfam" id="TIGR00524">
    <property type="entry name" value="eIF-2B_rel"/>
    <property type="match status" value="1"/>
</dbReference>
<dbReference type="Pfam" id="PF01008">
    <property type="entry name" value="IF-2B"/>
    <property type="match status" value="1"/>
</dbReference>
<evidence type="ECO:0000313" key="17">
    <source>
        <dbReference type="EMBL" id="TQE22150.1"/>
    </source>
</evidence>
<dbReference type="Gene3D" id="3.40.50.2020">
    <property type="match status" value="1"/>
</dbReference>
<dbReference type="InterPro" id="IPR042529">
    <property type="entry name" value="IF_2B-like_C"/>
</dbReference>
<dbReference type="FunFam" id="3.40.50.2020:FF:000004">
    <property type="entry name" value="Adenine phosphoribosyltransferase"/>
    <property type="match status" value="1"/>
</dbReference>
<dbReference type="AlphaFoldDB" id="A0AAE8VVV0"/>
<keyword evidence="14" id="KW-0028">Amino-acid biosynthesis</keyword>
<evidence type="ECO:0000256" key="8">
    <source>
        <dbReference type="ARBA" id="ARBA00022676"/>
    </source>
</evidence>
<evidence type="ECO:0000256" key="9">
    <source>
        <dbReference type="ARBA" id="ARBA00022679"/>
    </source>
</evidence>
<dbReference type="PANTHER" id="PTHR43475:SF1">
    <property type="entry name" value="METHYLTHIORIBOSE-1-PHOSPHATE ISOMERASE"/>
    <property type="match status" value="1"/>
</dbReference>
<dbReference type="EC" id="5.3.1.23" evidence="14"/>
<dbReference type="InterPro" id="IPR011559">
    <property type="entry name" value="Initiation_fac_2B_a/b/d"/>
</dbReference>
<dbReference type="Gene3D" id="1.20.120.420">
    <property type="entry name" value="translation initiation factor eif-2b, domain 1"/>
    <property type="match status" value="1"/>
</dbReference>
<comment type="function">
    <text evidence="2 13">Catalyzes a salvage reaction resulting in the formation of AMP, that is energically less costly than de novo synthesis.</text>
</comment>
<dbReference type="GO" id="GO:0003999">
    <property type="term" value="F:adenine phosphoribosyltransferase activity"/>
    <property type="evidence" value="ECO:0007669"/>
    <property type="project" value="UniProtKB-UniRule"/>
</dbReference>
<comment type="catalytic activity">
    <reaction evidence="12 14">
        <text>5-(methylsulfanyl)-alpha-D-ribose 1-phosphate = 5-(methylsulfanyl)-D-ribulose 1-phosphate</text>
        <dbReference type="Rhea" id="RHEA:19989"/>
        <dbReference type="ChEBI" id="CHEBI:58533"/>
        <dbReference type="ChEBI" id="CHEBI:58548"/>
        <dbReference type="EC" id="5.3.1.23"/>
    </reaction>
</comment>
<proteinExistence type="inferred from homology"/>
<evidence type="ECO:0000259" key="16">
    <source>
        <dbReference type="Pfam" id="PF00156"/>
    </source>
</evidence>
<keyword evidence="11 14" id="KW-0413">Isomerase</keyword>